<gene>
    <name evidence="12" type="ORF">G8770_19100</name>
</gene>
<dbReference type="AlphaFoldDB" id="A0A9E5MNQ7"/>
<evidence type="ECO:0000256" key="5">
    <source>
        <dbReference type="ARBA" id="ARBA00022519"/>
    </source>
</evidence>
<protein>
    <submittedName>
        <fullName evidence="12">DHA2 family efflux MFS transporter permease subunit</fullName>
    </submittedName>
</protein>
<feature type="domain" description="Major facilitator superfamily (MFS) profile" evidence="11">
    <location>
        <begin position="51"/>
        <end position="538"/>
    </location>
</feature>
<dbReference type="GO" id="GO:0005886">
    <property type="term" value="C:plasma membrane"/>
    <property type="evidence" value="ECO:0007669"/>
    <property type="project" value="UniProtKB-SubCell"/>
</dbReference>
<feature type="transmembrane region" description="Helical" evidence="10">
    <location>
        <begin position="337"/>
        <end position="359"/>
    </location>
</feature>
<comment type="subcellular location">
    <subcellularLocation>
        <location evidence="1">Cell inner membrane</location>
        <topology evidence="1">Multi-pass membrane protein</topology>
    </subcellularLocation>
</comment>
<keyword evidence="7 10" id="KW-1133">Transmembrane helix</keyword>
<evidence type="ECO:0000256" key="6">
    <source>
        <dbReference type="ARBA" id="ARBA00022692"/>
    </source>
</evidence>
<comment type="similarity">
    <text evidence="2">Belongs to the major facilitator superfamily. EmrB family.</text>
</comment>
<evidence type="ECO:0000256" key="8">
    <source>
        <dbReference type="ARBA" id="ARBA00023136"/>
    </source>
</evidence>
<organism evidence="12 13">
    <name type="scientific">Pseudomaricurvus hydrocarbonicus</name>
    <dbReference type="NCBI Taxonomy" id="1470433"/>
    <lineage>
        <taxon>Bacteria</taxon>
        <taxon>Pseudomonadati</taxon>
        <taxon>Pseudomonadota</taxon>
        <taxon>Gammaproteobacteria</taxon>
        <taxon>Cellvibrionales</taxon>
        <taxon>Cellvibrionaceae</taxon>
        <taxon>Pseudomaricurvus</taxon>
    </lineage>
</organism>
<feature type="compositionally biased region" description="Polar residues" evidence="9">
    <location>
        <begin position="1"/>
        <end position="15"/>
    </location>
</feature>
<proteinExistence type="inferred from homology"/>
<dbReference type="InterPro" id="IPR036259">
    <property type="entry name" value="MFS_trans_sf"/>
</dbReference>
<dbReference type="FunFam" id="1.20.1720.10:FF:000002">
    <property type="entry name" value="Multidrug resistance protein B"/>
    <property type="match status" value="1"/>
</dbReference>
<keyword evidence="8 10" id="KW-0472">Membrane</keyword>
<evidence type="ECO:0000313" key="13">
    <source>
        <dbReference type="Proteomes" id="UP000787472"/>
    </source>
</evidence>
<evidence type="ECO:0000256" key="7">
    <source>
        <dbReference type="ARBA" id="ARBA00022989"/>
    </source>
</evidence>
<name>A0A9E5MNQ7_9GAMM</name>
<feature type="transmembrane region" description="Helical" evidence="10">
    <location>
        <begin position="371"/>
        <end position="390"/>
    </location>
</feature>
<evidence type="ECO:0000256" key="1">
    <source>
        <dbReference type="ARBA" id="ARBA00004429"/>
    </source>
</evidence>
<evidence type="ECO:0000256" key="9">
    <source>
        <dbReference type="SAM" id="MobiDB-lite"/>
    </source>
</evidence>
<comment type="caution">
    <text evidence="12">The sequence shown here is derived from an EMBL/GenBank/DDBJ whole genome shotgun (WGS) entry which is preliminary data.</text>
</comment>
<dbReference type="InterPro" id="IPR011701">
    <property type="entry name" value="MFS"/>
</dbReference>
<dbReference type="Gene3D" id="1.20.1720.10">
    <property type="entry name" value="Multidrug resistance protein D"/>
    <property type="match status" value="1"/>
</dbReference>
<dbReference type="CDD" id="cd17503">
    <property type="entry name" value="MFS_LmrB_MDR_like"/>
    <property type="match status" value="1"/>
</dbReference>
<dbReference type="InterPro" id="IPR020846">
    <property type="entry name" value="MFS_dom"/>
</dbReference>
<dbReference type="PROSITE" id="PS50850">
    <property type="entry name" value="MFS"/>
    <property type="match status" value="1"/>
</dbReference>
<feature type="transmembrane region" description="Helical" evidence="10">
    <location>
        <begin position="237"/>
        <end position="256"/>
    </location>
</feature>
<keyword evidence="6 10" id="KW-0812">Transmembrane</keyword>
<dbReference type="GO" id="GO:0015721">
    <property type="term" value="P:bile acid and bile salt transport"/>
    <property type="evidence" value="ECO:0007669"/>
    <property type="project" value="UniProtKB-ARBA"/>
</dbReference>
<dbReference type="GO" id="GO:1990961">
    <property type="term" value="P:xenobiotic detoxification by transmembrane export across the plasma membrane"/>
    <property type="evidence" value="ECO:0007669"/>
    <property type="project" value="UniProtKB-ARBA"/>
</dbReference>
<dbReference type="EMBL" id="JAAONZ010000018">
    <property type="protein sequence ID" value="NHO67659.1"/>
    <property type="molecule type" value="Genomic_DNA"/>
</dbReference>
<feature type="transmembrane region" description="Helical" evidence="10">
    <location>
        <begin position="142"/>
        <end position="165"/>
    </location>
</feature>
<dbReference type="SUPFAM" id="SSF103473">
    <property type="entry name" value="MFS general substrate transporter"/>
    <property type="match status" value="1"/>
</dbReference>
<feature type="transmembrane region" description="Helical" evidence="10">
    <location>
        <begin position="177"/>
        <end position="197"/>
    </location>
</feature>
<feature type="transmembrane region" description="Helical" evidence="10">
    <location>
        <begin position="307"/>
        <end position="331"/>
    </location>
</feature>
<keyword evidence="13" id="KW-1185">Reference proteome</keyword>
<dbReference type="RefSeq" id="WP_167190762.1">
    <property type="nucleotide sequence ID" value="NZ_JAAONZ010000018.1"/>
</dbReference>
<evidence type="ECO:0000256" key="10">
    <source>
        <dbReference type="SAM" id="Phobius"/>
    </source>
</evidence>
<evidence type="ECO:0000259" key="11">
    <source>
        <dbReference type="PROSITE" id="PS50850"/>
    </source>
</evidence>
<feature type="transmembrane region" description="Helical" evidence="10">
    <location>
        <begin position="402"/>
        <end position="423"/>
    </location>
</feature>
<dbReference type="InterPro" id="IPR004638">
    <property type="entry name" value="EmrB-like"/>
</dbReference>
<keyword evidence="3" id="KW-0813">Transport</keyword>
<feature type="transmembrane region" description="Helical" evidence="10">
    <location>
        <begin position="117"/>
        <end position="136"/>
    </location>
</feature>
<dbReference type="NCBIfam" id="TIGR00711">
    <property type="entry name" value="efflux_EmrB"/>
    <property type="match status" value="1"/>
</dbReference>
<dbReference type="GO" id="GO:0022857">
    <property type="term" value="F:transmembrane transporter activity"/>
    <property type="evidence" value="ECO:0007669"/>
    <property type="project" value="InterPro"/>
</dbReference>
<feature type="transmembrane region" description="Helical" evidence="10">
    <location>
        <begin position="515"/>
        <end position="532"/>
    </location>
</feature>
<evidence type="ECO:0000256" key="4">
    <source>
        <dbReference type="ARBA" id="ARBA00022475"/>
    </source>
</evidence>
<reference evidence="12" key="1">
    <citation type="submission" date="2020-03" db="EMBL/GenBank/DDBJ databases">
        <authorList>
            <person name="Guo F."/>
        </authorList>
    </citation>
    <scope>NUCLEOTIDE SEQUENCE</scope>
    <source>
        <strain evidence="12">JCM 30134</strain>
    </source>
</reference>
<feature type="region of interest" description="Disordered" evidence="9">
    <location>
        <begin position="1"/>
        <end position="26"/>
    </location>
</feature>
<sequence>MANPADSATNSSGGTPPSDHSPGARASVALAPGRGAEITLPPLQGAALAIGSVAVSLATFMNVLDASIANVAIPTIAGDLGVSPTQGTWVITSFAVSNAISIPLTGWLSQRFGQVRLFLASTLLFVLASFLCGMAQSIEMLIAFRVLQGAVAGPMIPMSQSLLLASFPKAKAGTAMAVWGVTTLVAPVAGPILGGWISDNYSWPWIFYINVPLGLLAAYATWNIYGQRETATQKLPVDTVGLSLLVLWIAALQLMLDKGRELDWFHSGQIITLAAVAVIGFVGFLIWELNEKHPIVDLTLFRNRNFLGGVTALSLGYGAFFGNVVVLPLWLQTQIGYTATVAGLAMAPVGVFAIVLSPVIGRNLHRVDARLLATAGFLMFAVVLYMRSLFNAGVDLSTVMLPAYLQGIAMALFFTPLSMLMLSGLKPEQIPAASGLSNFVRVLFGGFGSSIATTAWDNRSAMHHSHLMEQANAYNPTFTDGLDNMQQLGLSNEQAHAVFERALSVQASTLGVNDIFLFSSLMFLVLVLAIWWTRPVHGKHAHVDGGGGH</sequence>
<feature type="transmembrane region" description="Helical" evidence="10">
    <location>
        <begin position="268"/>
        <end position="287"/>
    </location>
</feature>
<evidence type="ECO:0000256" key="3">
    <source>
        <dbReference type="ARBA" id="ARBA00022448"/>
    </source>
</evidence>
<feature type="transmembrane region" description="Helical" evidence="10">
    <location>
        <begin position="435"/>
        <end position="456"/>
    </location>
</feature>
<keyword evidence="5" id="KW-0997">Cell inner membrane</keyword>
<dbReference type="Gene3D" id="1.20.1250.20">
    <property type="entry name" value="MFS general substrate transporter like domains"/>
    <property type="match status" value="1"/>
</dbReference>
<dbReference type="Proteomes" id="UP000787472">
    <property type="component" value="Unassembled WGS sequence"/>
</dbReference>
<dbReference type="PANTHER" id="PTHR42718:SF9">
    <property type="entry name" value="MAJOR FACILITATOR SUPERFAMILY MULTIDRUG TRANSPORTER MFSC"/>
    <property type="match status" value="1"/>
</dbReference>
<feature type="transmembrane region" description="Helical" evidence="10">
    <location>
        <begin position="203"/>
        <end position="225"/>
    </location>
</feature>
<dbReference type="Pfam" id="PF07690">
    <property type="entry name" value="MFS_1"/>
    <property type="match status" value="1"/>
</dbReference>
<dbReference type="PANTHER" id="PTHR42718">
    <property type="entry name" value="MAJOR FACILITATOR SUPERFAMILY MULTIDRUG TRANSPORTER MFSC"/>
    <property type="match status" value="1"/>
</dbReference>
<accession>A0A9E5MNQ7</accession>
<keyword evidence="4" id="KW-1003">Cell membrane</keyword>
<evidence type="ECO:0000313" key="12">
    <source>
        <dbReference type="EMBL" id="NHO67659.1"/>
    </source>
</evidence>
<evidence type="ECO:0000256" key="2">
    <source>
        <dbReference type="ARBA" id="ARBA00008537"/>
    </source>
</evidence>